<dbReference type="Pfam" id="PF03352">
    <property type="entry name" value="Adenine_glyco"/>
    <property type="match status" value="1"/>
</dbReference>
<dbReference type="GO" id="GO:0008725">
    <property type="term" value="F:DNA-3-methyladenine glycosylase activity"/>
    <property type="evidence" value="ECO:0007669"/>
    <property type="project" value="InterPro"/>
</dbReference>
<protein>
    <submittedName>
        <fullName evidence="2">DNA-3-methyladenine glycosylase I</fullName>
    </submittedName>
</protein>
<dbReference type="PANTHER" id="PTHR30037:SF4">
    <property type="entry name" value="DNA-3-METHYLADENINE GLYCOSYLASE I"/>
    <property type="match status" value="1"/>
</dbReference>
<dbReference type="GO" id="GO:0006284">
    <property type="term" value="P:base-excision repair"/>
    <property type="evidence" value="ECO:0007669"/>
    <property type="project" value="InterPro"/>
</dbReference>
<evidence type="ECO:0000313" key="3">
    <source>
        <dbReference type="Proteomes" id="UP000627538"/>
    </source>
</evidence>
<keyword evidence="1" id="KW-0479">Metal-binding</keyword>
<dbReference type="EMBL" id="JACRUO010000001">
    <property type="protein sequence ID" value="MBD3689379.1"/>
    <property type="molecule type" value="Genomic_DNA"/>
</dbReference>
<dbReference type="RefSeq" id="WP_191071430.1">
    <property type="nucleotide sequence ID" value="NZ_CP060506.1"/>
</dbReference>
<dbReference type="InterPro" id="IPR005019">
    <property type="entry name" value="Adenine_glyco"/>
</dbReference>
<keyword evidence="3" id="KW-1185">Reference proteome</keyword>
<dbReference type="InterPro" id="IPR011257">
    <property type="entry name" value="DNA_glycosylase"/>
</dbReference>
<comment type="caution">
    <text evidence="2">The sequence shown here is derived from an EMBL/GenBank/DDBJ whole genome shotgun (WGS) entry which is preliminary data.</text>
</comment>
<keyword evidence="1" id="KW-0862">Zinc</keyword>
<dbReference type="GO" id="GO:0046872">
    <property type="term" value="F:metal ion binding"/>
    <property type="evidence" value="ECO:0007669"/>
    <property type="project" value="UniProtKB-KW"/>
</dbReference>
<dbReference type="PANTHER" id="PTHR30037">
    <property type="entry name" value="DNA-3-METHYLADENINE GLYCOSYLASE 1"/>
    <property type="match status" value="1"/>
</dbReference>
<gene>
    <name evidence="2" type="ORF">H8R10_03930</name>
</gene>
<accession>A0A8I0KVW7</accession>
<name>A0A8I0KVW7_9ACTO</name>
<sequence length="199" mass="22288">MSEFTGEVVPRGLVRCDDGKLRPAWAVDGDMREYYDTEWGRPVRDERGVFARLCLECFQAGLAWATVMRKRQALEEAFAGFDPDALASFDAGDVERLLADPRIIRNRRKIEAVIHNARACRELRRDGGLHALVWSYYDPTAPGPRSSDDIPSSTPASRELARDLKRAGFQFVGPVTMYALMQAIGVVNDHIVGSHVRPN</sequence>
<evidence type="ECO:0000313" key="2">
    <source>
        <dbReference type="EMBL" id="MBD3689379.1"/>
    </source>
</evidence>
<dbReference type="Gene3D" id="1.10.340.30">
    <property type="entry name" value="Hypothetical protein, domain 2"/>
    <property type="match status" value="1"/>
</dbReference>
<evidence type="ECO:0000256" key="1">
    <source>
        <dbReference type="PIRSR" id="PIRSR605019-1"/>
    </source>
</evidence>
<dbReference type="SUPFAM" id="SSF48150">
    <property type="entry name" value="DNA-glycosylase"/>
    <property type="match status" value="1"/>
</dbReference>
<dbReference type="InterPro" id="IPR052891">
    <property type="entry name" value="DNA-3mA_glycosylase"/>
</dbReference>
<proteinExistence type="predicted"/>
<dbReference type="AlphaFoldDB" id="A0A8I0KVW7"/>
<dbReference type="Proteomes" id="UP000627538">
    <property type="component" value="Unassembled WGS sequence"/>
</dbReference>
<organism evidence="2 3">
    <name type="scientific">Nanchangia anserum</name>
    <dbReference type="NCBI Taxonomy" id="2692125"/>
    <lineage>
        <taxon>Bacteria</taxon>
        <taxon>Bacillati</taxon>
        <taxon>Actinomycetota</taxon>
        <taxon>Actinomycetes</taxon>
        <taxon>Actinomycetales</taxon>
        <taxon>Actinomycetaceae</taxon>
        <taxon>Nanchangia</taxon>
    </lineage>
</organism>
<reference evidence="2 3" key="1">
    <citation type="submission" date="2020-08" db="EMBL/GenBank/DDBJ databases">
        <title>Winkia gen. nov., sp. nov., isolated from faeces of the Anser albifrons in China.</title>
        <authorList>
            <person name="Liu Q."/>
        </authorList>
    </citation>
    <scope>NUCLEOTIDE SEQUENCE [LARGE SCALE GENOMIC DNA]</scope>
    <source>
        <strain evidence="2 3">C62</strain>
    </source>
</reference>
<feature type="binding site" evidence="1">
    <location>
        <position position="190"/>
    </location>
    <ligand>
        <name>Zn(2+)</name>
        <dbReference type="ChEBI" id="CHEBI:29105"/>
    </ligand>
</feature>